<dbReference type="PATRIC" id="fig|1230458.4.peg.4457"/>
<feature type="transmembrane region" description="Helical" evidence="1">
    <location>
        <begin position="47"/>
        <end position="72"/>
    </location>
</feature>
<dbReference type="AlphaFoldDB" id="L9ZEH0"/>
<sequence length="114" mass="12769">MIMIPTTDLPMEAIVQGSLFLVLSVLGLAIVYFAFQGYQRNRSRPMLFLAVGFAAIIVPEMAMAVVTRFVAISQFETVTVYQVTNVFAFLCILRAITMDPDRSRADDGRGHRDY</sequence>
<keyword evidence="1" id="KW-0812">Transmembrane</keyword>
<dbReference type="STRING" id="1230458.C484_22073"/>
<dbReference type="Pfam" id="PF24365">
    <property type="entry name" value="DUF7521"/>
    <property type="match status" value="1"/>
</dbReference>
<gene>
    <name evidence="2" type="ORF">C484_22073</name>
</gene>
<keyword evidence="1" id="KW-1133">Transmembrane helix</keyword>
<evidence type="ECO:0000256" key="1">
    <source>
        <dbReference type="SAM" id="Phobius"/>
    </source>
</evidence>
<evidence type="ECO:0000313" key="3">
    <source>
        <dbReference type="Proteomes" id="UP000011648"/>
    </source>
</evidence>
<keyword evidence="3" id="KW-1185">Reference proteome</keyword>
<comment type="caution">
    <text evidence="2">The sequence shown here is derived from an EMBL/GenBank/DDBJ whole genome shotgun (WGS) entry which is preliminary data.</text>
</comment>
<dbReference type="Proteomes" id="UP000011648">
    <property type="component" value="Unassembled WGS sequence"/>
</dbReference>
<reference evidence="2 3" key="1">
    <citation type="journal article" date="2014" name="PLoS Genet.">
        <title>Phylogenetically driven sequencing of extremely halophilic archaea reveals strategies for static and dynamic osmo-response.</title>
        <authorList>
            <person name="Becker E.A."/>
            <person name="Seitzer P.M."/>
            <person name="Tritt A."/>
            <person name="Larsen D."/>
            <person name="Krusor M."/>
            <person name="Yao A.I."/>
            <person name="Wu D."/>
            <person name="Madern D."/>
            <person name="Eisen J.A."/>
            <person name="Darling A.E."/>
            <person name="Facciotti M.T."/>
        </authorList>
    </citation>
    <scope>NUCLEOTIDE SEQUENCE [LARGE SCALE GENOMIC DNA]</scope>
    <source>
        <strain evidence="2 3">DSM 12281</strain>
    </source>
</reference>
<proteinExistence type="predicted"/>
<dbReference type="EMBL" id="AOIL01000070">
    <property type="protein sequence ID" value="ELY84880.1"/>
    <property type="molecule type" value="Genomic_DNA"/>
</dbReference>
<feature type="transmembrane region" description="Helical" evidence="1">
    <location>
        <begin position="78"/>
        <end position="96"/>
    </location>
</feature>
<feature type="transmembrane region" description="Helical" evidence="1">
    <location>
        <begin position="13"/>
        <end position="35"/>
    </location>
</feature>
<accession>L9ZEH0</accession>
<protein>
    <submittedName>
        <fullName evidence="2">Uncharacterized protein</fullName>
    </submittedName>
</protein>
<evidence type="ECO:0000313" key="2">
    <source>
        <dbReference type="EMBL" id="ELY84880.1"/>
    </source>
</evidence>
<keyword evidence="1" id="KW-0472">Membrane</keyword>
<organism evidence="2 3">
    <name type="scientific">Natrialba taiwanensis DSM 12281</name>
    <dbReference type="NCBI Taxonomy" id="1230458"/>
    <lineage>
        <taxon>Archaea</taxon>
        <taxon>Methanobacteriati</taxon>
        <taxon>Methanobacteriota</taxon>
        <taxon>Stenosarchaea group</taxon>
        <taxon>Halobacteria</taxon>
        <taxon>Halobacteriales</taxon>
        <taxon>Natrialbaceae</taxon>
        <taxon>Natrialba</taxon>
    </lineage>
</organism>
<dbReference type="InterPro" id="IPR055943">
    <property type="entry name" value="DUF7521"/>
</dbReference>
<name>L9ZEH0_9EURY</name>